<dbReference type="Pfam" id="PF00076">
    <property type="entry name" value="RRM_1"/>
    <property type="match status" value="2"/>
</dbReference>
<evidence type="ECO:0000256" key="2">
    <source>
        <dbReference type="ARBA" id="ARBA00022884"/>
    </source>
</evidence>
<dbReference type="CDD" id="cd12231">
    <property type="entry name" value="RRM2_U2AF65"/>
    <property type="match status" value="1"/>
</dbReference>
<dbReference type="CDD" id="cd12232">
    <property type="entry name" value="RRM3_U2AF65"/>
    <property type="match status" value="1"/>
</dbReference>
<dbReference type="SMART" id="SM00360">
    <property type="entry name" value="RRM"/>
    <property type="match status" value="2"/>
</dbReference>
<dbReference type="InterPro" id="IPR012677">
    <property type="entry name" value="Nucleotide-bd_a/b_plait_sf"/>
</dbReference>
<keyword evidence="3" id="KW-0508">mRNA splicing</keyword>
<name>A0AA97PJS0_PYRO3</name>
<feature type="compositionally biased region" description="Polar residues" evidence="5">
    <location>
        <begin position="280"/>
        <end position="290"/>
    </location>
</feature>
<keyword evidence="2 4" id="KW-0694">RNA-binding</keyword>
<evidence type="ECO:0000256" key="3">
    <source>
        <dbReference type="ARBA" id="ARBA00023187"/>
    </source>
</evidence>
<organism evidence="7">
    <name type="scientific">Pyricularia oryzae (strain Y34)</name>
    <name type="common">Rice blast fungus</name>
    <name type="synonym">Magnaporthe oryzae</name>
    <dbReference type="NCBI Taxonomy" id="1143189"/>
    <lineage>
        <taxon>Eukaryota</taxon>
        <taxon>Fungi</taxon>
        <taxon>Dikarya</taxon>
        <taxon>Ascomycota</taxon>
        <taxon>Pezizomycotina</taxon>
        <taxon>Sordariomycetes</taxon>
        <taxon>Sordariomycetidae</taxon>
        <taxon>Magnaporthales</taxon>
        <taxon>Pyriculariaceae</taxon>
        <taxon>Pyricularia</taxon>
    </lineage>
</organism>
<protein>
    <submittedName>
        <fullName evidence="7">Splicing factor U2AF 50 kDa subunit</fullName>
    </submittedName>
</protein>
<evidence type="ECO:0000256" key="4">
    <source>
        <dbReference type="PROSITE-ProRule" id="PRU00176"/>
    </source>
</evidence>
<dbReference type="GO" id="GO:0008380">
    <property type="term" value="P:RNA splicing"/>
    <property type="evidence" value="ECO:0007669"/>
    <property type="project" value="UniProtKB-KW"/>
</dbReference>
<reference evidence="7" key="1">
    <citation type="journal article" date="2012" name="PLoS Genet.">
        <title>Comparative analysis of the genomes of two field isolates of the rice blast fungus Magnaporthe oryzae.</title>
        <authorList>
            <person name="Xue M."/>
            <person name="Yang J."/>
            <person name="Li Z."/>
            <person name="Hu S."/>
            <person name="Yao N."/>
            <person name="Dean R.A."/>
            <person name="Zhao W."/>
            <person name="Shen M."/>
            <person name="Zhang H."/>
            <person name="Li C."/>
            <person name="Liu L."/>
            <person name="Cao L."/>
            <person name="Xu X."/>
            <person name="Xing Y."/>
            <person name="Hsiang T."/>
            <person name="Zhang Z."/>
            <person name="Xu J.R."/>
            <person name="Peng Y.L."/>
        </authorList>
    </citation>
    <scope>NUCLEOTIDE SEQUENCE</scope>
    <source>
        <strain evidence="7">Y34</strain>
    </source>
</reference>
<dbReference type="Gene3D" id="3.30.70.330">
    <property type="match status" value="3"/>
</dbReference>
<evidence type="ECO:0000259" key="6">
    <source>
        <dbReference type="PROSITE" id="PS50102"/>
    </source>
</evidence>
<dbReference type="InterPro" id="IPR035979">
    <property type="entry name" value="RBD_domain_sf"/>
</dbReference>
<keyword evidence="1" id="KW-0507">mRNA processing</keyword>
<dbReference type="PROSITE" id="PS50102">
    <property type="entry name" value="RRM"/>
    <property type="match status" value="2"/>
</dbReference>
<feature type="compositionally biased region" description="Basic and acidic residues" evidence="5">
    <location>
        <begin position="10"/>
        <end position="80"/>
    </location>
</feature>
<evidence type="ECO:0000313" key="7">
    <source>
        <dbReference type="EMBL" id="ELQ37246.1"/>
    </source>
</evidence>
<feature type="compositionally biased region" description="Basic and acidic residues" evidence="5">
    <location>
        <begin position="91"/>
        <end position="158"/>
    </location>
</feature>
<feature type="region of interest" description="Disordered" evidence="5">
    <location>
        <begin position="1"/>
        <end position="290"/>
    </location>
</feature>
<sequence length="640" mass="70683">MNGESYSSRDGGRHGSSRDHQSSRTDREDRRDDRHRDRDRDRGDRDRERDRDRDRDRDRPRRRSRSPEYRGSRSSRRDAGGEQDSYSSSRSHRDREREDRYGGARDRRDRDWDRDRGGPSRRREDGDRRGGGDRDRGDPHDRRAGGGRRGGEREERRRSASPQPKKREPTPDLTDVVPILERKRRLTQWDIKPPGYDSVTAEQAKLSGMFPLPGAPRQQTMDPTKMPGGGHRGDRDRDGHRGRDGRDGGRDGRDGGRDGGRDSGRDGDREGGERRGGADSNVTLRPTNSRQSKRLILSNLPAGTTEDSLISFLNLQLNGLNVIEASDPCLACQMAPDGSFAMVEFRSPSDTTVAYALDGISMEAEDAGNGDANGAASKGLAMRRPKDYIVPAVVDDTGYEPGVVSSRVVDTPHKISVTNLPAYLTDEQVVELLSSFGELKALVLAKDSSTEESRGIAFCEYVDVTNTDVAIEGLNGMELGDKRLKVRKASIGITQVSGMEMGVNAMSMLAGTVAQDPDLSPVLQLLNMVTADELMDNDDYEEICEDVQEECAKYGTVIELKVPRPSSGAKQAAGVGKIYVKFDSIESSTKALKALGGRKFADRTVVTTYFPEENFAVNACGGMKDSWKVLLKVIVRSSVA</sequence>
<feature type="domain" description="RRM" evidence="6">
    <location>
        <begin position="527"/>
        <end position="612"/>
    </location>
</feature>
<gene>
    <name evidence="7" type="ORF">OOU_Y34scaffold00608g13</name>
</gene>
<dbReference type="SUPFAM" id="SSF54928">
    <property type="entry name" value="RNA-binding domain, RBD"/>
    <property type="match status" value="2"/>
</dbReference>
<dbReference type="EMBL" id="JH793781">
    <property type="protein sequence ID" value="ELQ37246.1"/>
    <property type="molecule type" value="Genomic_DNA"/>
</dbReference>
<dbReference type="InterPro" id="IPR000504">
    <property type="entry name" value="RRM_dom"/>
</dbReference>
<dbReference type="FunFam" id="3.30.70.330:FF:000097">
    <property type="entry name" value="U2 snRNP auxiliary factor large subunit"/>
    <property type="match status" value="1"/>
</dbReference>
<dbReference type="GO" id="GO:0003723">
    <property type="term" value="F:RNA binding"/>
    <property type="evidence" value="ECO:0007669"/>
    <property type="project" value="UniProtKB-UniRule"/>
</dbReference>
<proteinExistence type="predicted"/>
<dbReference type="AlphaFoldDB" id="A0AA97PJS0"/>
<dbReference type="Proteomes" id="UP000011086">
    <property type="component" value="Unassembled WGS sequence"/>
</dbReference>
<accession>A0AA97PJS0</accession>
<dbReference type="PANTHER" id="PTHR23139">
    <property type="entry name" value="RNA-BINDING PROTEIN"/>
    <property type="match status" value="1"/>
</dbReference>
<evidence type="ECO:0000256" key="1">
    <source>
        <dbReference type="ARBA" id="ARBA00022664"/>
    </source>
</evidence>
<dbReference type="GO" id="GO:0006397">
    <property type="term" value="P:mRNA processing"/>
    <property type="evidence" value="ECO:0007669"/>
    <property type="project" value="UniProtKB-KW"/>
</dbReference>
<evidence type="ECO:0000256" key="5">
    <source>
        <dbReference type="SAM" id="MobiDB-lite"/>
    </source>
</evidence>
<feature type="compositionally biased region" description="Basic and acidic residues" evidence="5">
    <location>
        <begin position="231"/>
        <end position="277"/>
    </location>
</feature>
<feature type="domain" description="RRM" evidence="6">
    <location>
        <begin position="413"/>
        <end position="491"/>
    </location>
</feature>